<feature type="domain" description="EfeO-type cupredoxin-like" evidence="15">
    <location>
        <begin position="473"/>
        <end position="537"/>
    </location>
</feature>
<keyword evidence="17" id="KW-1185">Reference proteome</keyword>
<evidence type="ECO:0000313" key="16">
    <source>
        <dbReference type="EMBL" id="MFD1891483.1"/>
    </source>
</evidence>
<comment type="similarity">
    <text evidence="3">Belongs to the multicopper oxidase family.</text>
</comment>
<dbReference type="SUPFAM" id="SSF49503">
    <property type="entry name" value="Cupredoxins"/>
    <property type="match status" value="3"/>
</dbReference>
<keyword evidence="9" id="KW-0560">Oxidoreductase</keyword>
<evidence type="ECO:0000256" key="9">
    <source>
        <dbReference type="ARBA" id="ARBA00023002"/>
    </source>
</evidence>
<proteinExistence type="inferred from homology"/>
<keyword evidence="10" id="KW-0186">Copper</keyword>
<evidence type="ECO:0000259" key="14">
    <source>
        <dbReference type="Pfam" id="PF07732"/>
    </source>
</evidence>
<dbReference type="InterPro" id="IPR028096">
    <property type="entry name" value="EfeO_Cupredoxin"/>
</dbReference>
<dbReference type="EC" id="1.7.2.1" evidence="5"/>
<protein>
    <recommendedName>
        <fullName evidence="6">Copper-containing nitrite reductase</fullName>
        <ecNumber evidence="5">1.7.2.1</ecNumber>
    </recommendedName>
</protein>
<feature type="transmembrane region" description="Helical" evidence="13">
    <location>
        <begin position="113"/>
        <end position="131"/>
    </location>
</feature>
<evidence type="ECO:0000256" key="4">
    <source>
        <dbReference type="ARBA" id="ARBA00011233"/>
    </source>
</evidence>
<comment type="cofactor">
    <cofactor evidence="1">
        <name>Cu(+)</name>
        <dbReference type="ChEBI" id="CHEBI:49552"/>
    </cofactor>
</comment>
<comment type="caution">
    <text evidence="16">The sequence shown here is derived from an EMBL/GenBank/DDBJ whole genome shotgun (WGS) entry which is preliminary data.</text>
</comment>
<feature type="transmembrane region" description="Helical" evidence="13">
    <location>
        <begin position="224"/>
        <end position="242"/>
    </location>
</feature>
<keyword evidence="7" id="KW-0479">Metal-binding</keyword>
<evidence type="ECO:0000256" key="11">
    <source>
        <dbReference type="ARBA" id="ARBA00049340"/>
    </source>
</evidence>
<keyword evidence="13" id="KW-0812">Transmembrane</keyword>
<organism evidence="16 17">
    <name type="scientific">Luteococcus peritonei</name>
    <dbReference type="NCBI Taxonomy" id="88874"/>
    <lineage>
        <taxon>Bacteria</taxon>
        <taxon>Bacillati</taxon>
        <taxon>Actinomycetota</taxon>
        <taxon>Actinomycetes</taxon>
        <taxon>Propionibacteriales</taxon>
        <taxon>Propionibacteriaceae</taxon>
        <taxon>Luteococcus</taxon>
    </lineage>
</organism>
<feature type="domain" description="Plastocyanin-like" evidence="14">
    <location>
        <begin position="632"/>
        <end position="735"/>
    </location>
</feature>
<feature type="transmembrane region" description="Helical" evidence="13">
    <location>
        <begin position="327"/>
        <end position="354"/>
    </location>
</feature>
<comment type="cofactor">
    <cofactor evidence="2">
        <name>Cu(2+)</name>
        <dbReference type="ChEBI" id="CHEBI:29036"/>
    </cofactor>
</comment>
<dbReference type="PRINTS" id="PR00695">
    <property type="entry name" value="CUNO2RDTASE"/>
</dbReference>
<feature type="transmembrane region" description="Helical" evidence="13">
    <location>
        <begin position="90"/>
        <end position="107"/>
    </location>
</feature>
<dbReference type="Gene3D" id="2.60.40.420">
    <property type="entry name" value="Cupredoxins - blue copper proteins"/>
    <property type="match status" value="3"/>
</dbReference>
<evidence type="ECO:0000256" key="5">
    <source>
        <dbReference type="ARBA" id="ARBA00011882"/>
    </source>
</evidence>
<keyword evidence="13" id="KW-1133">Transmembrane helix</keyword>
<feature type="transmembrane region" description="Helical" evidence="13">
    <location>
        <begin position="53"/>
        <end position="70"/>
    </location>
</feature>
<feature type="transmembrane region" description="Helical" evidence="13">
    <location>
        <begin position="151"/>
        <end position="173"/>
    </location>
</feature>
<dbReference type="Pfam" id="PF13473">
    <property type="entry name" value="Cupredoxin_1"/>
    <property type="match status" value="1"/>
</dbReference>
<dbReference type="Proteomes" id="UP001597326">
    <property type="component" value="Unassembled WGS sequence"/>
</dbReference>
<feature type="region of interest" description="Disordered" evidence="12">
    <location>
        <begin position="567"/>
        <end position="603"/>
    </location>
</feature>
<evidence type="ECO:0000256" key="12">
    <source>
        <dbReference type="SAM" id="MobiDB-lite"/>
    </source>
</evidence>
<feature type="transmembrane region" description="Helical" evidence="13">
    <location>
        <begin position="185"/>
        <end position="204"/>
    </location>
</feature>
<comment type="subunit">
    <text evidence="4">Homotrimer.</text>
</comment>
<dbReference type="CDD" id="cd11020">
    <property type="entry name" value="CuRO_1_CuNIR"/>
    <property type="match status" value="1"/>
</dbReference>
<evidence type="ECO:0000256" key="2">
    <source>
        <dbReference type="ARBA" id="ARBA00001973"/>
    </source>
</evidence>
<evidence type="ECO:0000259" key="15">
    <source>
        <dbReference type="Pfam" id="PF13473"/>
    </source>
</evidence>
<dbReference type="PANTHER" id="PTHR11709:SF394">
    <property type="entry name" value="FI03373P-RELATED"/>
    <property type="match status" value="1"/>
</dbReference>
<dbReference type="InterPro" id="IPR045087">
    <property type="entry name" value="Cu-oxidase_fam"/>
</dbReference>
<dbReference type="InterPro" id="IPR008972">
    <property type="entry name" value="Cupredoxin"/>
</dbReference>
<evidence type="ECO:0000256" key="8">
    <source>
        <dbReference type="ARBA" id="ARBA00022737"/>
    </source>
</evidence>
<gene>
    <name evidence="16" type="ORF">ACFSCS_15015</name>
</gene>
<dbReference type="EMBL" id="JBHUFZ010000033">
    <property type="protein sequence ID" value="MFD1891483.1"/>
    <property type="molecule type" value="Genomic_DNA"/>
</dbReference>
<keyword evidence="13" id="KW-0472">Membrane</keyword>
<evidence type="ECO:0000256" key="7">
    <source>
        <dbReference type="ARBA" id="ARBA00022723"/>
    </source>
</evidence>
<evidence type="ECO:0000256" key="13">
    <source>
        <dbReference type="SAM" id="Phobius"/>
    </source>
</evidence>
<comment type="catalytic activity">
    <reaction evidence="11">
        <text>nitric oxide + Fe(III)-[cytochrome c] + H2O = Fe(II)-[cytochrome c] + nitrite + 2 H(+)</text>
        <dbReference type="Rhea" id="RHEA:15233"/>
        <dbReference type="Rhea" id="RHEA-COMP:10350"/>
        <dbReference type="Rhea" id="RHEA-COMP:14399"/>
        <dbReference type="ChEBI" id="CHEBI:15377"/>
        <dbReference type="ChEBI" id="CHEBI:15378"/>
        <dbReference type="ChEBI" id="CHEBI:16301"/>
        <dbReference type="ChEBI" id="CHEBI:16480"/>
        <dbReference type="ChEBI" id="CHEBI:29033"/>
        <dbReference type="ChEBI" id="CHEBI:29034"/>
        <dbReference type="EC" id="1.7.2.1"/>
    </reaction>
</comment>
<evidence type="ECO:0000256" key="6">
    <source>
        <dbReference type="ARBA" id="ARBA00017290"/>
    </source>
</evidence>
<evidence type="ECO:0000256" key="3">
    <source>
        <dbReference type="ARBA" id="ARBA00010609"/>
    </source>
</evidence>
<dbReference type="CDD" id="cd04208">
    <property type="entry name" value="CuRO_2_CuNIR"/>
    <property type="match status" value="1"/>
</dbReference>
<evidence type="ECO:0000256" key="1">
    <source>
        <dbReference type="ARBA" id="ARBA00001960"/>
    </source>
</evidence>
<evidence type="ECO:0000256" key="10">
    <source>
        <dbReference type="ARBA" id="ARBA00023008"/>
    </source>
</evidence>
<feature type="transmembrane region" description="Helical" evidence="13">
    <location>
        <begin position="393"/>
        <end position="410"/>
    </location>
</feature>
<feature type="transmembrane region" description="Helical" evidence="13">
    <location>
        <begin position="248"/>
        <end position="271"/>
    </location>
</feature>
<feature type="transmembrane region" description="Helical" evidence="13">
    <location>
        <begin position="26"/>
        <end position="47"/>
    </location>
</feature>
<feature type="transmembrane region" description="Helical" evidence="13">
    <location>
        <begin position="283"/>
        <end position="307"/>
    </location>
</feature>
<dbReference type="RefSeq" id="WP_343875911.1">
    <property type="nucleotide sequence ID" value="NZ_BAAAIX010000034.1"/>
</dbReference>
<keyword evidence="8" id="KW-0677">Repeat</keyword>
<sequence length="894" mass="94867">MDIAKSSSAGLDDPKRLTRRGWHTRAAVPMLLWMLAAVVMVNVHRFVPRSTWLLVHFMTLGVASNAIVVWSNHFADAVLRTGSRGHRREVVELALLNAALVLLSVGVVGQWAVPVWIGAAALAAMAGYIIVELGGQARSSLPARFAMTVRWYQWAALCLLVGVVLGALMAVPFGRWADGLLTSHLVLNVLGWIGLTVWGTLATLWPTMLRARADDGTERAARRALPVMLVGIVLLAAAPLLAGPAALAWRLAALAGTAAYLTAVVLQLGPILRAWRVKPTTSFAVLSAAAAQAWMVVWLLWLAVLLVTSAGQAELVASLRQSVPLLVVGFLAQVLAGALSYLLPVVLGGGPAMVRTTSDVFERGAVARWALLNLGLATFLLPITSVWKVTTSLAVFLVLACFPVLVWRAWRLRSHGEARDDLQHQPSARRIPRGLAWALAWWLVVAGLAVAVDPVGFRSMLGSSDASGGVSATGQTTTVDVVAKDMRFVPDVVQVPAGNRLVINLVNQDPGMIHDLILATGQTSGRLEPGGRTTLDVGVVGESVDGWCSVAGHRQLGMVFRVETTGGAAQPSSSASSGMQHDHGATGTAPAPTLDQSRDPAAGWKARVAALPPATTMKVHKLTLTATEEVQEVSPGVQQTVWTFNGAVPGPVLRGRVGDVFEVTLVNDGTMGHSIDFHAGSVAPEAPMRTIAPGESLVYRFTAKRAGVWMYHCSTAPMSLHIANGMYGAVVIDPPDLPKVDREYVLVQGEQYYGAPAADGSPGIASSEKIAQEKPDAVVFNGYAGQYDRAPLAARVGERVRIWVLDAGPTRPLAFHVVGGQFDSVWTEGSWKLRNGTTPGVPGSVDGGSQTLGLLASQGGFVEMAFTEAGRYPFVNHQMVDAERGAHGFIEVSR</sequence>
<accession>A0ABW4S1C3</accession>
<feature type="transmembrane region" description="Helical" evidence="13">
    <location>
        <begin position="366"/>
        <end position="387"/>
    </location>
</feature>
<feature type="transmembrane region" description="Helical" evidence="13">
    <location>
        <begin position="431"/>
        <end position="452"/>
    </location>
</feature>
<dbReference type="InterPro" id="IPR011707">
    <property type="entry name" value="Cu-oxidase-like_N"/>
</dbReference>
<dbReference type="InterPro" id="IPR001287">
    <property type="entry name" value="NO2-reductase_Cu"/>
</dbReference>
<feature type="compositionally biased region" description="Low complexity" evidence="12">
    <location>
        <begin position="567"/>
        <end position="578"/>
    </location>
</feature>
<reference evidence="17" key="1">
    <citation type="journal article" date="2019" name="Int. J. Syst. Evol. Microbiol.">
        <title>The Global Catalogue of Microorganisms (GCM) 10K type strain sequencing project: providing services to taxonomists for standard genome sequencing and annotation.</title>
        <authorList>
            <consortium name="The Broad Institute Genomics Platform"/>
            <consortium name="The Broad Institute Genome Sequencing Center for Infectious Disease"/>
            <person name="Wu L."/>
            <person name="Ma J."/>
        </authorList>
    </citation>
    <scope>NUCLEOTIDE SEQUENCE [LARGE SCALE GENOMIC DNA]</scope>
    <source>
        <strain evidence="17">CAIM 431</strain>
    </source>
</reference>
<evidence type="ECO:0000313" key="17">
    <source>
        <dbReference type="Proteomes" id="UP001597326"/>
    </source>
</evidence>
<name>A0ABW4S1C3_9ACTN</name>
<dbReference type="Pfam" id="PF07732">
    <property type="entry name" value="Cu-oxidase_3"/>
    <property type="match status" value="1"/>
</dbReference>
<dbReference type="PANTHER" id="PTHR11709">
    <property type="entry name" value="MULTI-COPPER OXIDASE"/>
    <property type="match status" value="1"/>
</dbReference>